<evidence type="ECO:0000313" key="3">
    <source>
        <dbReference type="EMBL" id="OXA45661.1"/>
    </source>
</evidence>
<evidence type="ECO:0000256" key="2">
    <source>
        <dbReference type="SAM" id="SignalP"/>
    </source>
</evidence>
<feature type="compositionally biased region" description="Polar residues" evidence="1">
    <location>
        <begin position="95"/>
        <end position="122"/>
    </location>
</feature>
<evidence type="ECO:0000313" key="4">
    <source>
        <dbReference type="Proteomes" id="UP000198287"/>
    </source>
</evidence>
<feature type="compositionally biased region" description="Basic and acidic residues" evidence="1">
    <location>
        <begin position="62"/>
        <end position="78"/>
    </location>
</feature>
<dbReference type="OMA" id="AMLDKIM"/>
<protein>
    <submittedName>
        <fullName evidence="3">Uncharacterized protein</fullName>
    </submittedName>
</protein>
<dbReference type="AlphaFoldDB" id="A0A226DM27"/>
<organism evidence="3 4">
    <name type="scientific">Folsomia candida</name>
    <name type="common">Springtail</name>
    <dbReference type="NCBI Taxonomy" id="158441"/>
    <lineage>
        <taxon>Eukaryota</taxon>
        <taxon>Metazoa</taxon>
        <taxon>Ecdysozoa</taxon>
        <taxon>Arthropoda</taxon>
        <taxon>Hexapoda</taxon>
        <taxon>Collembola</taxon>
        <taxon>Entomobryomorpha</taxon>
        <taxon>Isotomoidea</taxon>
        <taxon>Isotomidae</taxon>
        <taxon>Proisotominae</taxon>
        <taxon>Folsomia</taxon>
    </lineage>
</organism>
<feature type="signal peptide" evidence="2">
    <location>
        <begin position="1"/>
        <end position="21"/>
    </location>
</feature>
<keyword evidence="4" id="KW-1185">Reference proteome</keyword>
<evidence type="ECO:0000256" key="1">
    <source>
        <dbReference type="SAM" id="MobiDB-lite"/>
    </source>
</evidence>
<gene>
    <name evidence="3" type="ORF">Fcan01_19791</name>
</gene>
<feature type="region of interest" description="Disordered" evidence="1">
    <location>
        <begin position="28"/>
        <end position="78"/>
    </location>
</feature>
<dbReference type="OrthoDB" id="10399973at2759"/>
<name>A0A226DM27_FOLCA</name>
<feature type="compositionally biased region" description="Basic and acidic residues" evidence="1">
    <location>
        <begin position="45"/>
        <end position="54"/>
    </location>
</feature>
<feature type="region of interest" description="Disordered" evidence="1">
    <location>
        <begin position="93"/>
        <end position="122"/>
    </location>
</feature>
<keyword evidence="2" id="KW-0732">Signal</keyword>
<dbReference type="PROSITE" id="PS51257">
    <property type="entry name" value="PROKAR_LIPOPROTEIN"/>
    <property type="match status" value="1"/>
</dbReference>
<dbReference type="EMBL" id="LNIX01000017">
    <property type="protein sequence ID" value="OXA45661.1"/>
    <property type="molecule type" value="Genomic_DNA"/>
</dbReference>
<sequence length="394" mass="40653">MRFPALHIGFLVVISCLTSHAIPVSFDTESADDGSDLLSQSESDFGTRLRRGAEDAVAVKSTSEKSSSKNTAQDRQDDIVDVLRALNLPDDFADASSSKSNEVSAPTSASSKTRSATNPTSPTLLAAASSASSVTSEGQARVARQYFMTGNAMLDKIMNCPCQKDQLESVGVKGVAWSNQPDPAIYRDPPYGPDALGPGDVIATNLKSVGGTTGNVFGQLIRLILGLPNLALSLLKPLVVGAADTLAQTTDAAAGVTQQAAKSVPVAVRSGALVLKKLLETVGDVTGGLLHVLSNLVASLAAAKTSLSGTLPFAFDILGDVSGRVSQTVGTAVDWVAGTKEILASGVVQAAKTKGNLFSGLVEGTKGFGTGLLEGIKYGVNDETPPAQEHGWKR</sequence>
<dbReference type="Proteomes" id="UP000198287">
    <property type="component" value="Unassembled WGS sequence"/>
</dbReference>
<comment type="caution">
    <text evidence="3">The sequence shown here is derived from an EMBL/GenBank/DDBJ whole genome shotgun (WGS) entry which is preliminary data.</text>
</comment>
<accession>A0A226DM27</accession>
<proteinExistence type="predicted"/>
<reference evidence="3 4" key="1">
    <citation type="submission" date="2015-12" db="EMBL/GenBank/DDBJ databases">
        <title>The genome of Folsomia candida.</title>
        <authorList>
            <person name="Faddeeva A."/>
            <person name="Derks M.F."/>
            <person name="Anvar Y."/>
            <person name="Smit S."/>
            <person name="Van Straalen N."/>
            <person name="Roelofs D."/>
        </authorList>
    </citation>
    <scope>NUCLEOTIDE SEQUENCE [LARGE SCALE GENOMIC DNA]</scope>
    <source>
        <strain evidence="3 4">VU population</strain>
        <tissue evidence="3">Whole body</tissue>
    </source>
</reference>
<feature type="chain" id="PRO_5012285217" evidence="2">
    <location>
        <begin position="22"/>
        <end position="394"/>
    </location>
</feature>